<dbReference type="GO" id="GO:0030170">
    <property type="term" value="F:pyridoxal phosphate binding"/>
    <property type="evidence" value="ECO:0007669"/>
    <property type="project" value="InterPro"/>
</dbReference>
<dbReference type="InterPro" id="IPR015422">
    <property type="entry name" value="PyrdxlP-dep_Trfase_small"/>
</dbReference>
<keyword evidence="5 6" id="KW-0663">Pyridoxal phosphate</keyword>
<dbReference type="InterPro" id="IPR005814">
    <property type="entry name" value="Aminotrans_3"/>
</dbReference>
<dbReference type="RefSeq" id="WP_154741729.1">
    <property type="nucleotide sequence ID" value="NZ_JBHSTG010000052.1"/>
</dbReference>
<evidence type="ECO:0000256" key="6">
    <source>
        <dbReference type="RuleBase" id="RU003560"/>
    </source>
</evidence>
<name>A0A7X2RPU6_9PSED</name>
<dbReference type="Proteomes" id="UP000431485">
    <property type="component" value="Unassembled WGS sequence"/>
</dbReference>
<dbReference type="InterPro" id="IPR049704">
    <property type="entry name" value="Aminotrans_3_PPA_site"/>
</dbReference>
<evidence type="ECO:0000256" key="4">
    <source>
        <dbReference type="ARBA" id="ARBA00022679"/>
    </source>
</evidence>
<dbReference type="Gene3D" id="3.40.640.10">
    <property type="entry name" value="Type I PLP-dependent aspartate aminotransferase-like (Major domain)"/>
    <property type="match status" value="1"/>
</dbReference>
<accession>A0A7X2RPU6</accession>
<evidence type="ECO:0000256" key="5">
    <source>
        <dbReference type="ARBA" id="ARBA00022898"/>
    </source>
</evidence>
<evidence type="ECO:0000256" key="3">
    <source>
        <dbReference type="ARBA" id="ARBA00022576"/>
    </source>
</evidence>
<dbReference type="PROSITE" id="PS00600">
    <property type="entry name" value="AA_TRANSFER_CLASS_3"/>
    <property type="match status" value="1"/>
</dbReference>
<protein>
    <submittedName>
        <fullName evidence="7">Diaminobutyrate--2-oxoglutarate transaminase</fullName>
        <ecNumber evidence="7">2.6.1.76</ecNumber>
    </submittedName>
</protein>
<reference evidence="7 8" key="1">
    <citation type="submission" date="2019-11" db="EMBL/GenBank/DDBJ databases">
        <title>Pseudmonas karstica sp. nov. and Pseudomonas spelaei sp. nov. from caves.</title>
        <authorList>
            <person name="Zeman M."/>
        </authorList>
    </citation>
    <scope>NUCLEOTIDE SEQUENCE [LARGE SCALE GENOMIC DNA]</scope>
    <source>
        <strain evidence="7 8">CCM 7891</strain>
    </source>
</reference>
<comment type="cofactor">
    <cofactor evidence="1">
        <name>pyridoxal 5'-phosphate</name>
        <dbReference type="ChEBI" id="CHEBI:597326"/>
    </cofactor>
</comment>
<dbReference type="InterPro" id="IPR015421">
    <property type="entry name" value="PyrdxlP-dep_Trfase_major"/>
</dbReference>
<dbReference type="Pfam" id="PF00202">
    <property type="entry name" value="Aminotran_3"/>
    <property type="match status" value="1"/>
</dbReference>
<dbReference type="GO" id="GO:0045303">
    <property type="term" value="F:diaminobutyrate-2-oxoglutarate transaminase activity"/>
    <property type="evidence" value="ECO:0007669"/>
    <property type="project" value="UniProtKB-EC"/>
</dbReference>
<dbReference type="PANTHER" id="PTHR43552:SF1">
    <property type="entry name" value="DIAMINOBUTYRATE--2-OXOGLUTARATE AMINOTRANSFERASE"/>
    <property type="match status" value="1"/>
</dbReference>
<proteinExistence type="inferred from homology"/>
<dbReference type="EC" id="2.6.1.76" evidence="7"/>
<dbReference type="NCBIfam" id="NF005386">
    <property type="entry name" value="PRK06931.1"/>
    <property type="match status" value="1"/>
</dbReference>
<evidence type="ECO:0000256" key="1">
    <source>
        <dbReference type="ARBA" id="ARBA00001933"/>
    </source>
</evidence>
<dbReference type="NCBIfam" id="TIGR00709">
    <property type="entry name" value="dat"/>
    <property type="match status" value="1"/>
</dbReference>
<dbReference type="PIRSF" id="PIRSF000521">
    <property type="entry name" value="Transaminase_4ab_Lys_Orn"/>
    <property type="match status" value="1"/>
</dbReference>
<dbReference type="SUPFAM" id="SSF53383">
    <property type="entry name" value="PLP-dependent transferases"/>
    <property type="match status" value="1"/>
</dbReference>
<evidence type="ECO:0000313" key="7">
    <source>
        <dbReference type="EMBL" id="MTD17979.1"/>
    </source>
</evidence>
<gene>
    <name evidence="7" type="ORF">GIR22_02300</name>
</gene>
<evidence type="ECO:0000313" key="8">
    <source>
        <dbReference type="Proteomes" id="UP000431485"/>
    </source>
</evidence>
<keyword evidence="3 7" id="KW-0032">Aminotransferase</keyword>
<dbReference type="EMBL" id="WLYI01000002">
    <property type="protein sequence ID" value="MTD17979.1"/>
    <property type="molecule type" value="Genomic_DNA"/>
</dbReference>
<dbReference type="CDD" id="cd00610">
    <property type="entry name" value="OAT_like"/>
    <property type="match status" value="1"/>
</dbReference>
<organism evidence="7 8">
    <name type="scientific">Pseudomonas karstica</name>
    <dbReference type="NCBI Taxonomy" id="1055468"/>
    <lineage>
        <taxon>Bacteria</taxon>
        <taxon>Pseudomonadati</taxon>
        <taxon>Pseudomonadota</taxon>
        <taxon>Gammaproteobacteria</taxon>
        <taxon>Pseudomonadales</taxon>
        <taxon>Pseudomonadaceae</taxon>
        <taxon>Pseudomonas</taxon>
    </lineage>
</organism>
<dbReference type="PANTHER" id="PTHR43552">
    <property type="entry name" value="DIAMINOBUTYRATE--2-OXOGLUTARATE AMINOTRANSFERASE"/>
    <property type="match status" value="1"/>
</dbReference>
<keyword evidence="4 7" id="KW-0808">Transferase</keyword>
<dbReference type="FunFam" id="3.40.640.10:FF:000004">
    <property type="entry name" value="Acetylornithine aminotransferase"/>
    <property type="match status" value="1"/>
</dbReference>
<keyword evidence="8" id="KW-1185">Reference proteome</keyword>
<sequence length="463" mass="50122">MLNEKVLHAEFPQKDNAHYLGRQGQFESNVRSYPRKLPLAIAKANGVWVTDVEGKTYLDCLAGAGTLALGHNHEDIIASIDHFMASGMPMHTLDLTTPQKDAFSEKLLSLLPGQGRDYCLQFCGPSGADAVEAALKLAKTFTGRSNIISFSGGYHGMTHGALAVTGNTGPKNAVASLMPGVQFMPYPHEYRCPFGIGGEAGVEALAYYFAQFIEDVESGVSLPAAVILEAVQGEGGVNCAPVQWLRKIREITRQHGILMIVDEVQAGFGRTGKMFAFEHAGIEPDIIVMSKAVGGGLPLALLGLKREFDVWEPGAHSGTFRGNQMAMATGLATLNALQQQDLPAQAERRGQWLKMQLMQMQQRFPALGQVRGRGLMLGIEIVDERQAPDRLNSFPGDPTLAVAIQKHCFDQGLLLERGGRQGNVIRLLPPLIIDDEQCALAVSRFERALTAALSQERGQTAAH</sequence>
<dbReference type="InterPro" id="IPR004637">
    <property type="entry name" value="Dat"/>
</dbReference>
<dbReference type="AlphaFoldDB" id="A0A7X2RPU6"/>
<dbReference type="Gene3D" id="3.90.1150.10">
    <property type="entry name" value="Aspartate Aminotransferase, domain 1"/>
    <property type="match status" value="1"/>
</dbReference>
<comment type="similarity">
    <text evidence="2 6">Belongs to the class-III pyridoxal-phosphate-dependent aminotransferase family.</text>
</comment>
<dbReference type="InterPro" id="IPR015424">
    <property type="entry name" value="PyrdxlP-dep_Trfase"/>
</dbReference>
<evidence type="ECO:0000256" key="2">
    <source>
        <dbReference type="ARBA" id="ARBA00008954"/>
    </source>
</evidence>
<comment type="caution">
    <text evidence="7">The sequence shown here is derived from an EMBL/GenBank/DDBJ whole genome shotgun (WGS) entry which is preliminary data.</text>
</comment>
<dbReference type="OrthoDB" id="9801052at2"/>